<dbReference type="Proteomes" id="UP000095283">
    <property type="component" value="Unplaced"/>
</dbReference>
<evidence type="ECO:0000313" key="2">
    <source>
        <dbReference type="WBParaSite" id="Hba_11790"/>
    </source>
</evidence>
<keyword evidence="1" id="KW-1185">Reference proteome</keyword>
<proteinExistence type="predicted"/>
<reference evidence="2" key="1">
    <citation type="submission" date="2016-11" db="UniProtKB">
        <authorList>
            <consortium name="WormBaseParasite"/>
        </authorList>
    </citation>
    <scope>IDENTIFICATION</scope>
</reference>
<name>A0A1I7X300_HETBA</name>
<accession>A0A1I7X300</accession>
<sequence>MVLWRFDFHLLDSGILWESRDGTIKIKGKWAAKYTLLVPVFNELLYYKIEIFEKVVNRCLISFSDRCAGTAEKSVIDNDIIATSFS</sequence>
<protein>
    <submittedName>
        <fullName evidence="2">PH domain-containing protein</fullName>
    </submittedName>
</protein>
<evidence type="ECO:0000313" key="1">
    <source>
        <dbReference type="Proteomes" id="UP000095283"/>
    </source>
</evidence>
<dbReference type="AlphaFoldDB" id="A0A1I7X300"/>
<dbReference type="WBParaSite" id="Hba_11790">
    <property type="protein sequence ID" value="Hba_11790"/>
    <property type="gene ID" value="Hba_11790"/>
</dbReference>
<organism evidence="1 2">
    <name type="scientific">Heterorhabditis bacteriophora</name>
    <name type="common">Entomopathogenic nematode worm</name>
    <dbReference type="NCBI Taxonomy" id="37862"/>
    <lineage>
        <taxon>Eukaryota</taxon>
        <taxon>Metazoa</taxon>
        <taxon>Ecdysozoa</taxon>
        <taxon>Nematoda</taxon>
        <taxon>Chromadorea</taxon>
        <taxon>Rhabditida</taxon>
        <taxon>Rhabditina</taxon>
        <taxon>Rhabditomorpha</taxon>
        <taxon>Strongyloidea</taxon>
        <taxon>Heterorhabditidae</taxon>
        <taxon>Heterorhabditis</taxon>
    </lineage>
</organism>